<dbReference type="GO" id="GO:0005737">
    <property type="term" value="C:cytoplasm"/>
    <property type="evidence" value="ECO:0007669"/>
    <property type="project" value="TreeGrafter"/>
</dbReference>
<dbReference type="PANTHER" id="PTHR21461">
    <property type="entry name" value="GLYCOSYLTRANSFERASE FAMILY 92 PROTEIN"/>
    <property type="match status" value="1"/>
</dbReference>
<dbReference type="InterPro" id="IPR008166">
    <property type="entry name" value="Glyco_transf_92"/>
</dbReference>
<keyword evidence="2" id="KW-0328">Glycosyltransferase</keyword>
<feature type="transmembrane region" description="Helical" evidence="7">
    <location>
        <begin position="6"/>
        <end position="23"/>
    </location>
</feature>
<evidence type="ECO:0000256" key="4">
    <source>
        <dbReference type="ARBA" id="ARBA00022692"/>
    </source>
</evidence>
<reference evidence="8" key="1">
    <citation type="journal article" date="2020" name="Nature">
        <title>Giant virus diversity and host interactions through global metagenomics.</title>
        <authorList>
            <person name="Schulz F."/>
            <person name="Roux S."/>
            <person name="Paez-Espino D."/>
            <person name="Jungbluth S."/>
            <person name="Walsh D.A."/>
            <person name="Denef V.J."/>
            <person name="McMahon K.D."/>
            <person name="Konstantinidis K.T."/>
            <person name="Eloe-Fadrosh E.A."/>
            <person name="Kyrpides N.C."/>
            <person name="Woyke T."/>
        </authorList>
    </citation>
    <scope>NUCLEOTIDE SEQUENCE</scope>
    <source>
        <strain evidence="8">GVMAG-M-3300023174-137</strain>
    </source>
</reference>
<dbReference type="EMBL" id="MN739582">
    <property type="protein sequence ID" value="QHT14387.1"/>
    <property type="molecule type" value="Genomic_DNA"/>
</dbReference>
<keyword evidence="4 7" id="KW-0812">Transmembrane</keyword>
<sequence length="270" mass="31718">MKLKEYLYGCIFFLGLAYIYYMFKEIDGFQNDIPIFGVLCIFKNEEMVIREWIEHYLWQGADYIILLNNGSTDNFREQLDGFDERVIVIDAPEQHAQIKNYNSFGLPEVKKRNISMLAVVDVDEFLFSKDGSNLKSSLMRIFSENPGVSQLSVNWTMFGSNDYNKQPNSVRLSFTKRAKDLHPNVKSILLVKEINSIDIHSHNMNGNTKNISDTIQLNHYAIQSKEYFEKVKMSRGAVDRTDNVRNWEYFHRYDHKDEDDFLLRDYVANI</sequence>
<evidence type="ECO:0000256" key="2">
    <source>
        <dbReference type="ARBA" id="ARBA00022676"/>
    </source>
</evidence>
<evidence type="ECO:0000256" key="5">
    <source>
        <dbReference type="ARBA" id="ARBA00022989"/>
    </source>
</evidence>
<dbReference type="PANTHER" id="PTHR21461:SF69">
    <property type="entry name" value="GLYCOSYLTRANSFERASE FAMILY 92 PROTEIN"/>
    <property type="match status" value="1"/>
</dbReference>
<organism evidence="8">
    <name type="scientific">viral metagenome</name>
    <dbReference type="NCBI Taxonomy" id="1070528"/>
    <lineage>
        <taxon>unclassified sequences</taxon>
        <taxon>metagenomes</taxon>
        <taxon>organismal metagenomes</taxon>
    </lineage>
</organism>
<keyword evidence="6 7" id="KW-0472">Membrane</keyword>
<evidence type="ECO:0000256" key="6">
    <source>
        <dbReference type="ARBA" id="ARBA00023136"/>
    </source>
</evidence>
<keyword evidence="3" id="KW-0808">Transferase</keyword>
<dbReference type="InterPro" id="IPR029044">
    <property type="entry name" value="Nucleotide-diphossugar_trans"/>
</dbReference>
<keyword evidence="5 7" id="KW-1133">Transmembrane helix</keyword>
<evidence type="ECO:0000313" key="8">
    <source>
        <dbReference type="EMBL" id="QHT14387.1"/>
    </source>
</evidence>
<comment type="subcellular location">
    <subcellularLocation>
        <location evidence="1">Membrane</location>
        <topology evidence="1">Single-pass membrane protein</topology>
    </subcellularLocation>
</comment>
<dbReference type="SUPFAM" id="SSF53448">
    <property type="entry name" value="Nucleotide-diphospho-sugar transferases"/>
    <property type="match status" value="1"/>
</dbReference>
<evidence type="ECO:0008006" key="9">
    <source>
        <dbReference type="Google" id="ProtNLM"/>
    </source>
</evidence>
<dbReference type="Pfam" id="PF01697">
    <property type="entry name" value="Glyco_transf_92"/>
    <property type="match status" value="1"/>
</dbReference>
<evidence type="ECO:0000256" key="1">
    <source>
        <dbReference type="ARBA" id="ARBA00004167"/>
    </source>
</evidence>
<dbReference type="GO" id="GO:0016757">
    <property type="term" value="F:glycosyltransferase activity"/>
    <property type="evidence" value="ECO:0007669"/>
    <property type="project" value="UniProtKB-KW"/>
</dbReference>
<dbReference type="AlphaFoldDB" id="A0A6C0DD01"/>
<evidence type="ECO:0000256" key="7">
    <source>
        <dbReference type="SAM" id="Phobius"/>
    </source>
</evidence>
<name>A0A6C0DD01_9ZZZZ</name>
<protein>
    <recommendedName>
        <fullName evidence="9">Glycosyltransferase 2-like domain-containing protein</fullName>
    </recommendedName>
</protein>
<accession>A0A6C0DD01</accession>
<dbReference type="GO" id="GO:0016020">
    <property type="term" value="C:membrane"/>
    <property type="evidence" value="ECO:0007669"/>
    <property type="project" value="UniProtKB-SubCell"/>
</dbReference>
<proteinExistence type="predicted"/>
<evidence type="ECO:0000256" key="3">
    <source>
        <dbReference type="ARBA" id="ARBA00022679"/>
    </source>
</evidence>